<evidence type="ECO:0000256" key="4">
    <source>
        <dbReference type="ARBA" id="ARBA00022801"/>
    </source>
</evidence>
<dbReference type="Gene3D" id="3.50.30.60">
    <property type="entry name" value="LD-carboxypeptidase A C-terminal domain-like"/>
    <property type="match status" value="1"/>
</dbReference>
<evidence type="ECO:0000256" key="3">
    <source>
        <dbReference type="ARBA" id="ARBA00022670"/>
    </source>
</evidence>
<gene>
    <name evidence="8" type="ORF">PEPS_03070</name>
</gene>
<evidence type="ECO:0000256" key="1">
    <source>
        <dbReference type="ARBA" id="ARBA00010233"/>
    </source>
</evidence>
<keyword evidence="3" id="KW-0645">Protease</keyword>
<dbReference type="PIRSF" id="PIRSF028757">
    <property type="entry name" value="LD-carboxypeptidase"/>
    <property type="match status" value="1"/>
</dbReference>
<dbReference type="RefSeq" id="WP_338397457.1">
    <property type="nucleotide sequence ID" value="NZ_AP025292.1"/>
</dbReference>
<evidence type="ECO:0000313" key="9">
    <source>
        <dbReference type="Proteomes" id="UP001354989"/>
    </source>
</evidence>
<dbReference type="Pfam" id="PF17676">
    <property type="entry name" value="Peptidase_S66C"/>
    <property type="match status" value="1"/>
</dbReference>
<dbReference type="Gene3D" id="3.40.50.10740">
    <property type="entry name" value="Class I glutamine amidotransferase-like"/>
    <property type="match status" value="1"/>
</dbReference>
<proteinExistence type="inferred from homology"/>
<dbReference type="InterPro" id="IPR003507">
    <property type="entry name" value="S66_fam"/>
</dbReference>
<dbReference type="SUPFAM" id="SSF141986">
    <property type="entry name" value="LD-carboxypeptidase A C-terminal domain-like"/>
    <property type="match status" value="1"/>
</dbReference>
<accession>A0ABN6L4K8</accession>
<dbReference type="PANTHER" id="PTHR30237:SF2">
    <property type="entry name" value="MUREIN TETRAPEPTIDE CARBOXYPEPTIDASE"/>
    <property type="match status" value="1"/>
</dbReference>
<dbReference type="InterPro" id="IPR029062">
    <property type="entry name" value="Class_I_gatase-like"/>
</dbReference>
<evidence type="ECO:0000259" key="6">
    <source>
        <dbReference type="Pfam" id="PF02016"/>
    </source>
</evidence>
<dbReference type="InterPro" id="IPR027478">
    <property type="entry name" value="LdcA_N"/>
</dbReference>
<dbReference type="InterPro" id="IPR040449">
    <property type="entry name" value="Peptidase_S66_N"/>
</dbReference>
<keyword evidence="9" id="KW-1185">Reference proteome</keyword>
<feature type="domain" description="LD-carboxypeptidase C-terminal" evidence="7">
    <location>
        <begin position="175"/>
        <end position="290"/>
    </location>
</feature>
<dbReference type="EMBL" id="AP025292">
    <property type="protein sequence ID" value="BDC98026.1"/>
    <property type="molecule type" value="Genomic_DNA"/>
</dbReference>
<dbReference type="InterPro" id="IPR040921">
    <property type="entry name" value="Peptidase_S66C"/>
</dbReference>
<keyword evidence="4" id="KW-0378">Hydrolase</keyword>
<dbReference type="Proteomes" id="UP001354989">
    <property type="component" value="Chromosome"/>
</dbReference>
<sequence>MINAFIAPPKLQIGDQVAIVAISGPVLPEPILRAQAILEQWGLRVLIGRHCFDQEGVFAGSDTNRLSDFQSVLNSAEIKAVFFARGGYGATRILDQVDFSSLMESPKWLIGFSDLTAIHLQMCCLGVQSLHAVMPNSFEREGGERALKSLKTALFDQLMCLEAPAHQANVNGVVNGRLIGGNLSLIVHSIGTASFPDFTGAILFIEDLDEQLYHLDRMMVQLKRAGVLSKISGLIIGQFSDMKQGRFTFGQCAEEIIKAHVSEYAIPISVGLPIGHEADNWAVACGAEAILEVSEQGTKLSFVSEDLP</sequence>
<dbReference type="SUPFAM" id="SSF52317">
    <property type="entry name" value="Class I glutamine amidotransferase-like"/>
    <property type="match status" value="1"/>
</dbReference>
<protein>
    <submittedName>
        <fullName evidence="8">Peptidase S66</fullName>
    </submittedName>
</protein>
<name>A0ABN6L4K8_9BACT</name>
<dbReference type="InterPro" id="IPR027461">
    <property type="entry name" value="Carboxypeptidase_A_C_sf"/>
</dbReference>
<organism evidence="8 9">
    <name type="scientific">Persicobacter psychrovividus</name>
    <dbReference type="NCBI Taxonomy" id="387638"/>
    <lineage>
        <taxon>Bacteria</taxon>
        <taxon>Pseudomonadati</taxon>
        <taxon>Bacteroidota</taxon>
        <taxon>Cytophagia</taxon>
        <taxon>Cytophagales</taxon>
        <taxon>Persicobacteraceae</taxon>
        <taxon>Persicobacter</taxon>
    </lineage>
</organism>
<feature type="domain" description="LD-carboxypeptidase N-terminal" evidence="6">
    <location>
        <begin position="17"/>
        <end position="132"/>
    </location>
</feature>
<keyword evidence="5" id="KW-0720">Serine protease</keyword>
<evidence type="ECO:0000313" key="8">
    <source>
        <dbReference type="EMBL" id="BDC98026.1"/>
    </source>
</evidence>
<dbReference type="CDD" id="cd07025">
    <property type="entry name" value="Peptidase_S66"/>
    <property type="match status" value="1"/>
</dbReference>
<evidence type="ECO:0000256" key="2">
    <source>
        <dbReference type="ARBA" id="ARBA00022645"/>
    </source>
</evidence>
<evidence type="ECO:0000256" key="5">
    <source>
        <dbReference type="ARBA" id="ARBA00022825"/>
    </source>
</evidence>
<keyword evidence="2" id="KW-0121">Carboxypeptidase</keyword>
<dbReference type="Pfam" id="PF02016">
    <property type="entry name" value="Peptidase_S66"/>
    <property type="match status" value="1"/>
</dbReference>
<dbReference type="PANTHER" id="PTHR30237">
    <property type="entry name" value="MURAMOYLTETRAPEPTIDE CARBOXYPEPTIDASE"/>
    <property type="match status" value="1"/>
</dbReference>
<reference evidence="8 9" key="1">
    <citation type="submission" date="2021-12" db="EMBL/GenBank/DDBJ databases">
        <title>Genome sequencing of bacteria with rrn-lacking chromosome and rrn-plasmid.</title>
        <authorList>
            <person name="Anda M."/>
            <person name="Iwasaki W."/>
        </authorList>
    </citation>
    <scope>NUCLEOTIDE SEQUENCE [LARGE SCALE GENOMIC DNA]</scope>
    <source>
        <strain evidence="8 9">NBRC 101262</strain>
    </source>
</reference>
<evidence type="ECO:0000259" key="7">
    <source>
        <dbReference type="Pfam" id="PF17676"/>
    </source>
</evidence>
<comment type="similarity">
    <text evidence="1">Belongs to the peptidase S66 family.</text>
</comment>